<evidence type="ECO:0000259" key="8">
    <source>
        <dbReference type="PROSITE" id="PS50850"/>
    </source>
</evidence>
<dbReference type="PRINTS" id="PR01035">
    <property type="entry name" value="TCRTETA"/>
</dbReference>
<evidence type="ECO:0000313" key="9">
    <source>
        <dbReference type="EMBL" id="MSN95947.1"/>
    </source>
</evidence>
<feature type="transmembrane region" description="Helical" evidence="7">
    <location>
        <begin position="326"/>
        <end position="348"/>
    </location>
</feature>
<name>A0A6L5WI71_9BACT</name>
<dbReference type="PROSITE" id="PS50850">
    <property type="entry name" value="MFS"/>
    <property type="match status" value="1"/>
</dbReference>
<feature type="transmembrane region" description="Helical" evidence="7">
    <location>
        <begin position="127"/>
        <end position="149"/>
    </location>
</feature>
<reference evidence="9 10" key="2">
    <citation type="submission" date="2020-03" db="EMBL/GenBank/DDBJ databases">
        <title>Campylobacter portucalensis sp. nov., a new species of Campylobacter isolated from the reproductive tract of bulls.</title>
        <authorList>
            <person name="Silva M.F."/>
            <person name="Pereira G."/>
            <person name="Carneiro C."/>
            <person name="Hemphill A."/>
            <person name="Mateus L."/>
            <person name="Lopes-Da-Costa L."/>
            <person name="Silva E."/>
        </authorList>
    </citation>
    <scope>NUCLEOTIDE SEQUENCE [LARGE SCALE GENOMIC DNA]</scope>
    <source>
        <strain evidence="9 10">FMV-PI01</strain>
    </source>
</reference>
<feature type="transmembrane region" description="Helical" evidence="7">
    <location>
        <begin position="96"/>
        <end position="115"/>
    </location>
</feature>
<dbReference type="SUPFAM" id="SSF103473">
    <property type="entry name" value="MFS general substrate transporter"/>
    <property type="match status" value="1"/>
</dbReference>
<keyword evidence="2" id="KW-0813">Transport</keyword>
<feature type="transmembrane region" description="Helical" evidence="7">
    <location>
        <begin position="71"/>
        <end position="90"/>
    </location>
</feature>
<dbReference type="Gene3D" id="1.20.1250.20">
    <property type="entry name" value="MFS general substrate transporter like domains"/>
    <property type="match status" value="1"/>
</dbReference>
<evidence type="ECO:0000256" key="6">
    <source>
        <dbReference type="ARBA" id="ARBA00023136"/>
    </source>
</evidence>
<reference evidence="9 10" key="1">
    <citation type="submission" date="2019-09" db="EMBL/GenBank/DDBJ databases">
        <authorList>
            <person name="Silva M."/>
            <person name="Pereira G."/>
            <person name="Lopes-Da-Costa L."/>
            <person name="Silva E."/>
        </authorList>
    </citation>
    <scope>NUCLEOTIDE SEQUENCE [LARGE SCALE GENOMIC DNA]</scope>
    <source>
        <strain evidence="9 10">FMV-PI01</strain>
    </source>
</reference>
<feature type="transmembrane region" description="Helical" evidence="7">
    <location>
        <begin position="236"/>
        <end position="257"/>
    </location>
</feature>
<dbReference type="InterPro" id="IPR011701">
    <property type="entry name" value="MFS"/>
</dbReference>
<dbReference type="InterPro" id="IPR001958">
    <property type="entry name" value="Tet-R_TetA/multi-R_MdtG-like"/>
</dbReference>
<feature type="transmembrane region" description="Helical" evidence="7">
    <location>
        <begin position="37"/>
        <end position="59"/>
    </location>
</feature>
<comment type="subcellular location">
    <subcellularLocation>
        <location evidence="1">Cell membrane</location>
        <topology evidence="1">Multi-pass membrane protein</topology>
    </subcellularLocation>
</comment>
<feature type="transmembrane region" description="Helical" evidence="7">
    <location>
        <begin position="264"/>
        <end position="283"/>
    </location>
</feature>
<dbReference type="CDD" id="cd17472">
    <property type="entry name" value="MFS_YajR_like"/>
    <property type="match status" value="1"/>
</dbReference>
<dbReference type="InterPro" id="IPR036259">
    <property type="entry name" value="MFS_trans_sf"/>
</dbReference>
<accession>A0A6L5WI71</accession>
<protein>
    <submittedName>
        <fullName evidence="9">MFS transporter</fullName>
    </submittedName>
</protein>
<dbReference type="GO" id="GO:0005886">
    <property type="term" value="C:plasma membrane"/>
    <property type="evidence" value="ECO:0007669"/>
    <property type="project" value="UniProtKB-SubCell"/>
</dbReference>
<feature type="domain" description="Major facilitator superfamily (MFS) profile" evidence="8">
    <location>
        <begin position="4"/>
        <end position="377"/>
    </location>
</feature>
<evidence type="ECO:0000256" key="3">
    <source>
        <dbReference type="ARBA" id="ARBA00022475"/>
    </source>
</evidence>
<keyword evidence="6 7" id="KW-0472">Membrane</keyword>
<comment type="caution">
    <text evidence="9">The sequence shown here is derived from an EMBL/GenBank/DDBJ whole genome shotgun (WGS) entry which is preliminary data.</text>
</comment>
<dbReference type="InterPro" id="IPR020846">
    <property type="entry name" value="MFS_dom"/>
</dbReference>
<keyword evidence="10" id="KW-1185">Reference proteome</keyword>
<dbReference type="AlphaFoldDB" id="A0A6L5WI71"/>
<dbReference type="PANTHER" id="PTHR23517">
    <property type="entry name" value="RESISTANCE PROTEIN MDTM, PUTATIVE-RELATED-RELATED"/>
    <property type="match status" value="1"/>
</dbReference>
<proteinExistence type="predicted"/>
<dbReference type="Pfam" id="PF07690">
    <property type="entry name" value="MFS_1"/>
    <property type="match status" value="1"/>
</dbReference>
<keyword evidence="4 7" id="KW-0812">Transmembrane</keyword>
<sequence length="436" mass="48183">MYKTILSLSFIVATRFFGLFIVLPIFGLYASNLEHSTTILAGVAIGIYALMQVIFQIPFGLISDKFGRKNTMAFGLIIFIIGSLICGFSNDIYLMILGRAIQGSGAIGAVGIAMISDFTKEEDRGKAMAIMGIMIGLSFALSMAISPILANKFGLGMLFHISTILSVLCIFLLYMVVPKDIKIKSLSQNLSLKEIISDKDLAIMNLTNFLQKMFMTMAFFITPIVLVRALKFNEDSLWIVYVLAMIFGLIAMGLAGFLGEKKGFAKNILIFGVLFFMVSYLFFAISSNQYAFITGVILFFIGFNMHEPIMQSVASKFAKASQKGTVLGIFNSAGYFGSFIGGLLGGIMLENLGVKELSSAVFIISIIWLLLLITLTNPNIFKNIYFEKEFDFSRLIDVKGFIECYKKNSGFVVKYNSKLIKEDKILDILGVKDGKI</sequence>
<evidence type="ECO:0000256" key="1">
    <source>
        <dbReference type="ARBA" id="ARBA00004651"/>
    </source>
</evidence>
<evidence type="ECO:0000256" key="2">
    <source>
        <dbReference type="ARBA" id="ARBA00022448"/>
    </source>
</evidence>
<dbReference type="GO" id="GO:0022857">
    <property type="term" value="F:transmembrane transporter activity"/>
    <property type="evidence" value="ECO:0007669"/>
    <property type="project" value="InterPro"/>
</dbReference>
<evidence type="ECO:0000256" key="4">
    <source>
        <dbReference type="ARBA" id="ARBA00022692"/>
    </source>
</evidence>
<feature type="transmembrane region" description="Helical" evidence="7">
    <location>
        <begin position="213"/>
        <end position="230"/>
    </location>
</feature>
<feature type="transmembrane region" description="Helical" evidence="7">
    <location>
        <begin position="155"/>
        <end position="177"/>
    </location>
</feature>
<dbReference type="InterPro" id="IPR050171">
    <property type="entry name" value="MFS_Transporters"/>
</dbReference>
<dbReference type="PANTHER" id="PTHR23517:SF2">
    <property type="entry name" value="MULTIDRUG RESISTANCE PROTEIN MDTH"/>
    <property type="match status" value="1"/>
</dbReference>
<dbReference type="EMBL" id="VWSJ01000004">
    <property type="protein sequence ID" value="MSN95947.1"/>
    <property type="molecule type" value="Genomic_DNA"/>
</dbReference>
<evidence type="ECO:0000313" key="10">
    <source>
        <dbReference type="Proteomes" id="UP000476338"/>
    </source>
</evidence>
<dbReference type="RefSeq" id="WP_154570209.1">
    <property type="nucleotide sequence ID" value="NZ_VWSJ01000004.1"/>
</dbReference>
<evidence type="ECO:0000256" key="7">
    <source>
        <dbReference type="SAM" id="Phobius"/>
    </source>
</evidence>
<dbReference type="Proteomes" id="UP000476338">
    <property type="component" value="Unassembled WGS sequence"/>
</dbReference>
<organism evidence="9 10">
    <name type="scientific">Campylobacter portucalensis</name>
    <dbReference type="NCBI Taxonomy" id="2608384"/>
    <lineage>
        <taxon>Bacteria</taxon>
        <taxon>Pseudomonadati</taxon>
        <taxon>Campylobacterota</taxon>
        <taxon>Epsilonproteobacteria</taxon>
        <taxon>Campylobacterales</taxon>
        <taxon>Campylobacteraceae</taxon>
        <taxon>Campylobacter</taxon>
    </lineage>
</organism>
<gene>
    <name evidence="9" type="ORF">F1B92_01845</name>
</gene>
<evidence type="ECO:0000256" key="5">
    <source>
        <dbReference type="ARBA" id="ARBA00022989"/>
    </source>
</evidence>
<keyword evidence="5 7" id="KW-1133">Transmembrane helix</keyword>
<keyword evidence="3" id="KW-1003">Cell membrane</keyword>
<feature type="transmembrane region" description="Helical" evidence="7">
    <location>
        <begin position="12"/>
        <end position="31"/>
    </location>
</feature>
<feature type="transmembrane region" description="Helical" evidence="7">
    <location>
        <begin position="289"/>
        <end position="305"/>
    </location>
</feature>
<feature type="transmembrane region" description="Helical" evidence="7">
    <location>
        <begin position="360"/>
        <end position="381"/>
    </location>
</feature>